<evidence type="ECO:0000313" key="3">
    <source>
        <dbReference type="Proteomes" id="UP000219215"/>
    </source>
</evidence>
<reference evidence="3" key="1">
    <citation type="submission" date="2017-09" db="EMBL/GenBank/DDBJ databases">
        <authorList>
            <person name="Regsiter A."/>
            <person name="William W."/>
        </authorList>
    </citation>
    <scope>NUCLEOTIDE SEQUENCE [LARGE SCALE GENOMIC DNA]</scope>
    <source>
        <strain evidence="3">500-1</strain>
    </source>
</reference>
<dbReference type="EMBL" id="LT907975">
    <property type="protein sequence ID" value="SOB58665.1"/>
    <property type="molecule type" value="Genomic_DNA"/>
</dbReference>
<dbReference type="AlphaFoldDB" id="A0A2C8F8B5"/>
<feature type="domain" description="6-hydroxymethylpterin diphosphokinase MptE-like" evidence="1">
    <location>
        <begin position="218"/>
        <end position="378"/>
    </location>
</feature>
<organism evidence="2 3">
    <name type="scientific">Pseudodesulfovibrio profundus</name>
    <dbReference type="NCBI Taxonomy" id="57320"/>
    <lineage>
        <taxon>Bacteria</taxon>
        <taxon>Pseudomonadati</taxon>
        <taxon>Thermodesulfobacteriota</taxon>
        <taxon>Desulfovibrionia</taxon>
        <taxon>Desulfovibrionales</taxon>
        <taxon>Desulfovibrionaceae</taxon>
    </lineage>
</organism>
<evidence type="ECO:0000313" key="2">
    <source>
        <dbReference type="EMBL" id="SOB58665.1"/>
    </source>
</evidence>
<proteinExistence type="predicted"/>
<sequence length="597" mass="66907">MDNSKLSTLVELGLLCRGDSIPASTDGATTTDSHDYRTHHQLLRYQNHNFQYPFADRTLPAYELLPESMTMEEAMGRTRCICLLGASDTPQLRRSLENPETITLIFEPDEVVLAKFLETVPPALLAAHSGFIFSGDPFTLSPSLQDSLPANMFKQGPPAVFQTKRIATHYDQWATSLTEYLEILHFRHAVHPICGQKYLFSRPLRTIKRGLTYDQQLHLYENIPDYLTSPDISALENVFDGQTAILVAAGPELPDAFDYIRANRSRAVVICVNNALKPLAEAGIRPHFTVINDTSLDSGNVFQHVPPLPGTILVGHCLSDLGRGLFGKKFIMDDHKPDTFGERPTLDNHGSVISTAFSLARHMGCTCCVIVGAQLASRDPWRLAYAKGTTNHTDSICNRPLIHKSPQLYPVSTPHGHTLYTTLNFRDAALWLTEEIRLSGIECINTSKKSILYGRGITYDPKPAINGEPVNQVIASLFQSEPPRIDRTTVDDYVKKGIAHWAGLNHFAKELLQDETVGLALKGAAIREKLDANNTTFLLERSRIFRNDHFHAMAFSDDPLQQAAGYRYYFEQLQRMCTNFLEALARSEQTIRHMERT</sequence>
<protein>
    <recommendedName>
        <fullName evidence="1">6-hydroxymethylpterin diphosphokinase MptE-like domain-containing protein</fullName>
    </recommendedName>
</protein>
<dbReference type="KEGG" id="pprf:DPRO_1765"/>
<dbReference type="PANTHER" id="PTHR41786:SF1">
    <property type="entry name" value="6-HYDROXYMETHYLPTERIN DIPHOSPHOKINASE MPTE-LIKE DOMAIN-CONTAINING PROTEIN"/>
    <property type="match status" value="1"/>
</dbReference>
<evidence type="ECO:0000259" key="1">
    <source>
        <dbReference type="Pfam" id="PF01973"/>
    </source>
</evidence>
<gene>
    <name evidence="2" type="ORF">DPRO_1765</name>
</gene>
<keyword evidence="3" id="KW-1185">Reference proteome</keyword>
<dbReference type="InterPro" id="IPR002826">
    <property type="entry name" value="MptE-like"/>
</dbReference>
<accession>A0A2C8F8B5</accession>
<dbReference type="Pfam" id="PF01973">
    <property type="entry name" value="MptE-like"/>
    <property type="match status" value="1"/>
</dbReference>
<dbReference type="PANTHER" id="PTHR41786">
    <property type="entry name" value="MOTILITY ACCESSORY FACTOR MAF"/>
    <property type="match status" value="1"/>
</dbReference>
<dbReference type="RefSeq" id="WP_097011684.1">
    <property type="nucleotide sequence ID" value="NZ_LT907975.1"/>
</dbReference>
<dbReference type="Proteomes" id="UP000219215">
    <property type="component" value="Chromosome DPRO"/>
</dbReference>
<name>A0A2C8F8B5_9BACT</name>
<dbReference type="OrthoDB" id="5444785at2"/>